<feature type="non-terminal residue" evidence="18">
    <location>
        <position position="197"/>
    </location>
</feature>
<keyword evidence="7" id="KW-0132">Cell division</keyword>
<keyword evidence="9" id="KW-0274">FAD</keyword>
<evidence type="ECO:0000259" key="17">
    <source>
        <dbReference type="PROSITE" id="PS51387"/>
    </source>
</evidence>
<dbReference type="Pfam" id="PF02873">
    <property type="entry name" value="MurB_C"/>
    <property type="match status" value="1"/>
</dbReference>
<dbReference type="InterPro" id="IPR016167">
    <property type="entry name" value="FAD-bd_PCMH_sub1"/>
</dbReference>
<dbReference type="InterPro" id="IPR003170">
    <property type="entry name" value="MurB"/>
</dbReference>
<comment type="catalytic activity">
    <reaction evidence="16">
        <text>UDP-N-acetyl-alpha-D-muramate + NADP(+) = UDP-N-acetyl-3-O-(1-carboxyvinyl)-alpha-D-glucosamine + NADPH + H(+)</text>
        <dbReference type="Rhea" id="RHEA:12248"/>
        <dbReference type="ChEBI" id="CHEBI:15378"/>
        <dbReference type="ChEBI" id="CHEBI:57783"/>
        <dbReference type="ChEBI" id="CHEBI:58349"/>
        <dbReference type="ChEBI" id="CHEBI:68483"/>
        <dbReference type="ChEBI" id="CHEBI:70757"/>
        <dbReference type="EC" id="1.3.1.98"/>
    </reaction>
</comment>
<evidence type="ECO:0000256" key="5">
    <source>
        <dbReference type="ARBA" id="ARBA00012518"/>
    </source>
</evidence>
<protein>
    <recommendedName>
        <fullName evidence="5">UDP-N-acetylmuramate dehydrogenase</fullName>
        <ecNumber evidence="5">1.3.1.98</ecNumber>
    </recommendedName>
</protein>
<dbReference type="GO" id="GO:0071555">
    <property type="term" value="P:cell wall organization"/>
    <property type="evidence" value="ECO:0007669"/>
    <property type="project" value="UniProtKB-KW"/>
</dbReference>
<evidence type="ECO:0000256" key="1">
    <source>
        <dbReference type="ARBA" id="ARBA00001974"/>
    </source>
</evidence>
<keyword evidence="11" id="KW-0133">Cell shape</keyword>
<evidence type="ECO:0000256" key="8">
    <source>
        <dbReference type="ARBA" id="ARBA00022630"/>
    </source>
</evidence>
<dbReference type="AlphaFoldDB" id="A0A2M7YLP9"/>
<evidence type="ECO:0000313" key="18">
    <source>
        <dbReference type="EMBL" id="PJA63903.1"/>
    </source>
</evidence>
<dbReference type="PROSITE" id="PS51387">
    <property type="entry name" value="FAD_PCMH"/>
    <property type="match status" value="1"/>
</dbReference>
<evidence type="ECO:0000256" key="15">
    <source>
        <dbReference type="ARBA" id="ARBA00023316"/>
    </source>
</evidence>
<organism evidence="18 19">
    <name type="scientific">Candidatus Portnoybacteria bacterium CG_4_9_14_3_um_filter_43_11</name>
    <dbReference type="NCBI Taxonomy" id="1974805"/>
    <lineage>
        <taxon>Bacteria</taxon>
        <taxon>Candidatus Portnoyibacteriota</taxon>
    </lineage>
</organism>
<proteinExistence type="inferred from homology"/>
<evidence type="ECO:0000256" key="13">
    <source>
        <dbReference type="ARBA" id="ARBA00023002"/>
    </source>
</evidence>
<dbReference type="GO" id="GO:0071949">
    <property type="term" value="F:FAD binding"/>
    <property type="evidence" value="ECO:0007669"/>
    <property type="project" value="InterPro"/>
</dbReference>
<dbReference type="UniPathway" id="UPA00219"/>
<dbReference type="Gene3D" id="3.90.78.10">
    <property type="entry name" value="UDP-N-acetylenolpyruvoylglucosamine reductase, C-terminal domain"/>
    <property type="match status" value="1"/>
</dbReference>
<evidence type="ECO:0000256" key="6">
    <source>
        <dbReference type="ARBA" id="ARBA00022490"/>
    </source>
</evidence>
<accession>A0A2M7YLP9</accession>
<comment type="caution">
    <text evidence="18">The sequence shown here is derived from an EMBL/GenBank/DDBJ whole genome shotgun (WGS) entry which is preliminary data.</text>
</comment>
<evidence type="ECO:0000256" key="9">
    <source>
        <dbReference type="ARBA" id="ARBA00022827"/>
    </source>
</evidence>
<dbReference type="InterPro" id="IPR036635">
    <property type="entry name" value="MurB_C_sf"/>
</dbReference>
<comment type="pathway">
    <text evidence="4">Cell wall biogenesis; peptidoglycan biosynthesis.</text>
</comment>
<keyword evidence="13" id="KW-0560">Oxidoreductase</keyword>
<dbReference type="InterPro" id="IPR036318">
    <property type="entry name" value="FAD-bd_PCMH-like_sf"/>
</dbReference>
<evidence type="ECO:0000256" key="2">
    <source>
        <dbReference type="ARBA" id="ARBA00003921"/>
    </source>
</evidence>
<evidence type="ECO:0000256" key="14">
    <source>
        <dbReference type="ARBA" id="ARBA00023306"/>
    </source>
</evidence>
<dbReference type="SUPFAM" id="SSF56194">
    <property type="entry name" value="Uridine diphospho-N-Acetylenolpyruvylglucosamine reductase, MurB, C-terminal domain"/>
    <property type="match status" value="1"/>
</dbReference>
<dbReference type="GO" id="GO:0005829">
    <property type="term" value="C:cytosol"/>
    <property type="evidence" value="ECO:0007669"/>
    <property type="project" value="TreeGrafter"/>
</dbReference>
<dbReference type="GO" id="GO:0008360">
    <property type="term" value="P:regulation of cell shape"/>
    <property type="evidence" value="ECO:0007669"/>
    <property type="project" value="UniProtKB-KW"/>
</dbReference>
<keyword evidence="8" id="KW-0285">Flavoprotein</keyword>
<dbReference type="InterPro" id="IPR016166">
    <property type="entry name" value="FAD-bd_PCMH"/>
</dbReference>
<dbReference type="Gene3D" id="3.30.43.10">
    <property type="entry name" value="Uridine Diphospho-n-acetylenolpyruvylglucosamine Reductase, domain 2"/>
    <property type="match status" value="1"/>
</dbReference>
<keyword evidence="12" id="KW-0573">Peptidoglycan synthesis</keyword>
<dbReference type="Pfam" id="PF01565">
    <property type="entry name" value="FAD_binding_4"/>
    <property type="match status" value="1"/>
</dbReference>
<evidence type="ECO:0000256" key="7">
    <source>
        <dbReference type="ARBA" id="ARBA00022618"/>
    </source>
</evidence>
<dbReference type="Gene3D" id="3.30.465.10">
    <property type="match status" value="1"/>
</dbReference>
<comment type="cofactor">
    <cofactor evidence="1">
        <name>FAD</name>
        <dbReference type="ChEBI" id="CHEBI:57692"/>
    </cofactor>
</comment>
<evidence type="ECO:0000256" key="16">
    <source>
        <dbReference type="ARBA" id="ARBA00048914"/>
    </source>
</evidence>
<name>A0A2M7YLP9_9BACT</name>
<feature type="domain" description="FAD-binding PCMH-type" evidence="17">
    <location>
        <begin position="1"/>
        <end position="157"/>
    </location>
</feature>
<dbReference type="HAMAP" id="MF_00037">
    <property type="entry name" value="MurB"/>
    <property type="match status" value="1"/>
</dbReference>
<sequence length="197" mass="21064">MIQAAEFAKNKSIAFFILGGGSNLLVSDRGFDGLVIAARNNGCKARDAKIIAEAGMKLSDLVKFSIKSGLSGLEWAVGIPGTVGGAVKVNAHAFGSNFYDLTRNIRKEDEIILSAELELTKGDKQKSKTLLKEYIKKRNNAQPLEYPSAGCIFRNPAGRFAGQMIDQCGLKGRKNGGAEVSEKHANFIINSGNASAK</sequence>
<dbReference type="PANTHER" id="PTHR21071:SF4">
    <property type="entry name" value="UDP-N-ACETYLENOLPYRUVOYLGLUCOSAMINE REDUCTASE"/>
    <property type="match status" value="1"/>
</dbReference>
<dbReference type="Proteomes" id="UP000230941">
    <property type="component" value="Unassembled WGS sequence"/>
</dbReference>
<keyword evidence="6" id="KW-0963">Cytoplasm</keyword>
<dbReference type="PANTHER" id="PTHR21071">
    <property type="entry name" value="UDP-N-ACETYLENOLPYRUVOYLGLUCOSAMINE REDUCTASE"/>
    <property type="match status" value="1"/>
</dbReference>
<evidence type="ECO:0000256" key="12">
    <source>
        <dbReference type="ARBA" id="ARBA00022984"/>
    </source>
</evidence>
<reference evidence="19" key="1">
    <citation type="submission" date="2017-09" db="EMBL/GenBank/DDBJ databases">
        <title>Depth-based differentiation of microbial function through sediment-hosted aquifers and enrichment of novel symbionts in the deep terrestrial subsurface.</title>
        <authorList>
            <person name="Probst A.J."/>
            <person name="Ladd B."/>
            <person name="Jarett J.K."/>
            <person name="Geller-Mcgrath D.E."/>
            <person name="Sieber C.M.K."/>
            <person name="Emerson J.B."/>
            <person name="Anantharaman K."/>
            <person name="Thomas B.C."/>
            <person name="Malmstrom R."/>
            <person name="Stieglmeier M."/>
            <person name="Klingl A."/>
            <person name="Woyke T."/>
            <person name="Ryan C.M."/>
            <person name="Banfield J.F."/>
        </authorList>
    </citation>
    <scope>NUCLEOTIDE SEQUENCE [LARGE SCALE GENOMIC DNA]</scope>
</reference>
<gene>
    <name evidence="18" type="ORF">CO160_01485</name>
</gene>
<comment type="function">
    <text evidence="2">Cell wall formation.</text>
</comment>
<dbReference type="SUPFAM" id="SSF56176">
    <property type="entry name" value="FAD-binding/transporter-associated domain-like"/>
    <property type="match status" value="1"/>
</dbReference>
<keyword evidence="15" id="KW-0961">Cell wall biogenesis/degradation</keyword>
<evidence type="ECO:0000256" key="4">
    <source>
        <dbReference type="ARBA" id="ARBA00004752"/>
    </source>
</evidence>
<keyword evidence="14" id="KW-0131">Cell cycle</keyword>
<evidence type="ECO:0000256" key="11">
    <source>
        <dbReference type="ARBA" id="ARBA00022960"/>
    </source>
</evidence>
<dbReference type="GO" id="GO:0008762">
    <property type="term" value="F:UDP-N-acetylmuramate dehydrogenase activity"/>
    <property type="evidence" value="ECO:0007669"/>
    <property type="project" value="UniProtKB-EC"/>
</dbReference>
<evidence type="ECO:0000256" key="10">
    <source>
        <dbReference type="ARBA" id="ARBA00022857"/>
    </source>
</evidence>
<dbReference type="EMBL" id="PFWG01000035">
    <property type="protein sequence ID" value="PJA63903.1"/>
    <property type="molecule type" value="Genomic_DNA"/>
</dbReference>
<dbReference type="InterPro" id="IPR011601">
    <property type="entry name" value="MurB_C"/>
</dbReference>
<keyword evidence="10" id="KW-0521">NADP</keyword>
<dbReference type="InterPro" id="IPR016169">
    <property type="entry name" value="FAD-bd_PCMH_sub2"/>
</dbReference>
<comment type="subcellular location">
    <subcellularLocation>
        <location evidence="3">Cytoplasm</location>
    </subcellularLocation>
</comment>
<dbReference type="InterPro" id="IPR006094">
    <property type="entry name" value="Oxid_FAD_bind_N"/>
</dbReference>
<dbReference type="GO" id="GO:0009252">
    <property type="term" value="P:peptidoglycan biosynthetic process"/>
    <property type="evidence" value="ECO:0007669"/>
    <property type="project" value="UniProtKB-UniPathway"/>
</dbReference>
<dbReference type="GO" id="GO:0051301">
    <property type="term" value="P:cell division"/>
    <property type="evidence" value="ECO:0007669"/>
    <property type="project" value="UniProtKB-KW"/>
</dbReference>
<evidence type="ECO:0000313" key="19">
    <source>
        <dbReference type="Proteomes" id="UP000230941"/>
    </source>
</evidence>
<dbReference type="EC" id="1.3.1.98" evidence="5"/>
<evidence type="ECO:0000256" key="3">
    <source>
        <dbReference type="ARBA" id="ARBA00004496"/>
    </source>
</evidence>